<dbReference type="SMART" id="SM00448">
    <property type="entry name" value="REC"/>
    <property type="match status" value="1"/>
</dbReference>
<keyword evidence="2" id="KW-0902">Two-component regulatory system</keyword>
<evidence type="ECO:0000313" key="11">
    <source>
        <dbReference type="Proteomes" id="UP001231316"/>
    </source>
</evidence>
<dbReference type="SMART" id="SM00850">
    <property type="entry name" value="LytTR"/>
    <property type="match status" value="1"/>
</dbReference>
<evidence type="ECO:0000256" key="2">
    <source>
        <dbReference type="ARBA" id="ARBA00023012"/>
    </source>
</evidence>
<dbReference type="SUPFAM" id="SSF52172">
    <property type="entry name" value="CheY-like"/>
    <property type="match status" value="1"/>
</dbReference>
<reference evidence="8 10" key="1">
    <citation type="submission" date="2019-11" db="EMBL/GenBank/DDBJ databases">
        <title>Draft Genome Sequence of Plant Growth-Promoting Rhizosphere-Associated Bacteria.</title>
        <authorList>
            <person name="Vasilyev I.Y."/>
            <person name="Radchenko V."/>
            <person name="Ilnitskaya E.V."/>
        </authorList>
    </citation>
    <scope>NUCLEOTIDE SEQUENCE [LARGE SCALE GENOMIC DNA]</scope>
    <source>
        <strain evidence="8 10">VRA_01-1sq_f</strain>
    </source>
</reference>
<accession>A0A7X2SRR8</accession>
<dbReference type="Proteomes" id="UP000467635">
    <property type="component" value="Unassembled WGS sequence"/>
</dbReference>
<dbReference type="GO" id="GO:0000156">
    <property type="term" value="F:phosphorelay response regulator activity"/>
    <property type="evidence" value="ECO:0007669"/>
    <property type="project" value="InterPro"/>
</dbReference>
<evidence type="ECO:0000313" key="9">
    <source>
        <dbReference type="EMBL" id="WII29541.1"/>
    </source>
</evidence>
<dbReference type="GeneID" id="89466663"/>
<evidence type="ECO:0000259" key="7">
    <source>
        <dbReference type="PROSITE" id="PS50930"/>
    </source>
</evidence>
<dbReference type="PANTHER" id="PTHR37299:SF3">
    <property type="entry name" value="STAGE 0 SPORULATION PROTEIN A HOMOLOG"/>
    <property type="match status" value="1"/>
</dbReference>
<evidence type="ECO:0000256" key="4">
    <source>
        <dbReference type="ARBA" id="ARBA00037164"/>
    </source>
</evidence>
<dbReference type="RefSeq" id="WP_003708542.1">
    <property type="nucleotide sequence ID" value="NZ_CP117984.1"/>
</dbReference>
<geneLocation type="plasmid" evidence="9 11">
    <name>unnamed1</name>
</geneLocation>
<sequence>MLKVLILEDNNLQRKTISQIVQNRIMINNTDKSYDMEIAISTDNPVDAINYVENHREEMVLAFLDIDLKNKQINGLDIAEHIRQYLRFAEIVFVTTHQELMPLTLRKKVAPLDFIDKDNNMTDQIRECVDIAYEHYQKEISGPSKSTLTYEIMNGIYKQILIEKIYSFESIKGNNRHIKLIAEDAVATIIGNLRDIEQKNEEFFRCNRNTVINLINIEQIDLNSKIIKLKNSSIYNISTRKIKDIKKILKSR</sequence>
<protein>
    <submittedName>
        <fullName evidence="9">LytTR family transcriptional regulator DNA-binding domain-containing protein</fullName>
    </submittedName>
    <submittedName>
        <fullName evidence="8">Response regulator</fullName>
    </submittedName>
</protein>
<keyword evidence="3" id="KW-0010">Activator</keyword>
<dbReference type="Proteomes" id="UP001231316">
    <property type="component" value="Plasmid unnamed1"/>
</dbReference>
<dbReference type="InterPro" id="IPR046947">
    <property type="entry name" value="LytR-like"/>
</dbReference>
<evidence type="ECO:0000256" key="5">
    <source>
        <dbReference type="PROSITE-ProRule" id="PRU00169"/>
    </source>
</evidence>
<evidence type="ECO:0000313" key="10">
    <source>
        <dbReference type="Proteomes" id="UP000467635"/>
    </source>
</evidence>
<evidence type="ECO:0000259" key="6">
    <source>
        <dbReference type="PROSITE" id="PS50110"/>
    </source>
</evidence>
<evidence type="ECO:0000256" key="1">
    <source>
        <dbReference type="ARBA" id="ARBA00022490"/>
    </source>
</evidence>
<keyword evidence="1" id="KW-0963">Cytoplasm</keyword>
<keyword evidence="9" id="KW-0614">Plasmid</keyword>
<dbReference type="InterPro" id="IPR001789">
    <property type="entry name" value="Sig_transdc_resp-reg_receiver"/>
</dbReference>
<dbReference type="InterPro" id="IPR007492">
    <property type="entry name" value="LytTR_DNA-bd_dom"/>
</dbReference>
<evidence type="ECO:0000256" key="3">
    <source>
        <dbReference type="ARBA" id="ARBA00023159"/>
    </source>
</evidence>
<comment type="function">
    <text evidence="4">Required for high-level post-exponential phase expression of a series of secreted proteins.</text>
</comment>
<feature type="domain" description="Response regulatory" evidence="6">
    <location>
        <begin position="3"/>
        <end position="132"/>
    </location>
</feature>
<dbReference type="PROSITE" id="PS50110">
    <property type="entry name" value="RESPONSE_REGULATORY"/>
    <property type="match status" value="1"/>
</dbReference>
<name>A0A7X2SRR8_9LACO</name>
<dbReference type="GO" id="GO:0003677">
    <property type="term" value="F:DNA binding"/>
    <property type="evidence" value="ECO:0007669"/>
    <property type="project" value="UniProtKB-KW"/>
</dbReference>
<gene>
    <name evidence="8" type="ORF">GKC33_02915</name>
    <name evidence="9" type="ORF">QFE45_10225</name>
</gene>
<dbReference type="Gene3D" id="2.40.50.1020">
    <property type="entry name" value="LytTr DNA-binding domain"/>
    <property type="match status" value="1"/>
</dbReference>
<evidence type="ECO:0000313" key="8">
    <source>
        <dbReference type="EMBL" id="MSE07704.1"/>
    </source>
</evidence>
<dbReference type="Pfam" id="PF04397">
    <property type="entry name" value="LytTR"/>
    <property type="match status" value="1"/>
</dbReference>
<reference evidence="9" key="2">
    <citation type="submission" date="2023-04" db="EMBL/GenBank/DDBJ databases">
        <title>Four porcine-derived lactic acid bacteria strains analyses and their evaluation as potential probiotics based on genomics.</title>
        <authorList>
            <person name="Niu D."/>
        </authorList>
    </citation>
    <scope>NUCLEOTIDE SEQUENCE</scope>
    <source>
        <strain evidence="9">ZSA5</strain>
        <plasmid evidence="9">unnamed1</plasmid>
    </source>
</reference>
<dbReference type="Pfam" id="PF00072">
    <property type="entry name" value="Response_reg"/>
    <property type="match status" value="1"/>
</dbReference>
<organism evidence="8 10">
    <name type="scientific">Ligilactobacillus salivarius</name>
    <dbReference type="NCBI Taxonomy" id="1624"/>
    <lineage>
        <taxon>Bacteria</taxon>
        <taxon>Bacillati</taxon>
        <taxon>Bacillota</taxon>
        <taxon>Bacilli</taxon>
        <taxon>Lactobacillales</taxon>
        <taxon>Lactobacillaceae</taxon>
        <taxon>Ligilactobacillus</taxon>
    </lineage>
</organism>
<dbReference type="PROSITE" id="PS50930">
    <property type="entry name" value="HTH_LYTTR"/>
    <property type="match status" value="1"/>
</dbReference>
<feature type="modified residue" description="4-aspartylphosphate" evidence="5">
    <location>
        <position position="65"/>
    </location>
</feature>
<proteinExistence type="predicted"/>
<feature type="domain" description="HTH LytTR-type" evidence="7">
    <location>
        <begin position="148"/>
        <end position="251"/>
    </location>
</feature>
<dbReference type="EMBL" id="WKKX01000068">
    <property type="protein sequence ID" value="MSE07704.1"/>
    <property type="molecule type" value="Genomic_DNA"/>
</dbReference>
<dbReference type="EMBL" id="CP123972">
    <property type="protein sequence ID" value="WII29541.1"/>
    <property type="molecule type" value="Genomic_DNA"/>
</dbReference>
<keyword evidence="9" id="KW-0238">DNA-binding</keyword>
<dbReference type="InterPro" id="IPR011006">
    <property type="entry name" value="CheY-like_superfamily"/>
</dbReference>
<dbReference type="Gene3D" id="3.40.50.2300">
    <property type="match status" value="1"/>
</dbReference>
<keyword evidence="5" id="KW-0597">Phosphoprotein</keyword>
<dbReference type="PANTHER" id="PTHR37299">
    <property type="entry name" value="TRANSCRIPTIONAL REGULATOR-RELATED"/>
    <property type="match status" value="1"/>
</dbReference>
<dbReference type="AlphaFoldDB" id="A0A7X2SRR8"/>